<evidence type="ECO:0000256" key="5">
    <source>
        <dbReference type="ARBA" id="ARBA00022840"/>
    </source>
</evidence>
<feature type="domain" description="DUF2726" evidence="7">
    <location>
        <begin position="789"/>
        <end position="910"/>
    </location>
</feature>
<dbReference type="AlphaFoldDB" id="A0A518V789"/>
<dbReference type="CDD" id="cd18808">
    <property type="entry name" value="SF1_C_Upf1"/>
    <property type="match status" value="1"/>
</dbReference>
<feature type="domain" description="DNA2/NAM7 helicase helicase" evidence="8">
    <location>
        <begin position="177"/>
        <end position="525"/>
    </location>
</feature>
<dbReference type="Pfam" id="PF13086">
    <property type="entry name" value="AAA_11"/>
    <property type="match status" value="1"/>
</dbReference>
<dbReference type="Pfam" id="PF13087">
    <property type="entry name" value="AAA_12"/>
    <property type="match status" value="1"/>
</dbReference>
<evidence type="ECO:0000313" key="11">
    <source>
        <dbReference type="Proteomes" id="UP000319432"/>
    </source>
</evidence>
<dbReference type="InterPro" id="IPR050534">
    <property type="entry name" value="Coronavir_polyprotein_1ab"/>
</dbReference>
<keyword evidence="5" id="KW-0067">ATP-binding</keyword>
<reference evidence="10 11" key="1">
    <citation type="submission" date="2018-11" db="EMBL/GenBank/DDBJ databases">
        <title>Phylogenetic determinants of toxin gene distribution in genomes of Brevibacillus laterosporus.</title>
        <authorList>
            <person name="Glare T.R."/>
            <person name="Durrant A."/>
            <person name="Berry C."/>
            <person name="Palma L."/>
            <person name="Ormskirk M."/>
            <person name="Cox M.O."/>
        </authorList>
    </citation>
    <scope>NUCLEOTIDE SEQUENCE [LARGE SCALE GENOMIC DNA]</scope>
    <source>
        <strain evidence="10 11">1821L</strain>
    </source>
</reference>
<evidence type="ECO:0000256" key="1">
    <source>
        <dbReference type="ARBA" id="ARBA00007913"/>
    </source>
</evidence>
<organism evidence="10 11">
    <name type="scientific">Brevibacillus laterosporus</name>
    <name type="common">Bacillus laterosporus</name>
    <dbReference type="NCBI Taxonomy" id="1465"/>
    <lineage>
        <taxon>Bacteria</taxon>
        <taxon>Bacillati</taxon>
        <taxon>Bacillota</taxon>
        <taxon>Bacilli</taxon>
        <taxon>Bacillales</taxon>
        <taxon>Paenibacillaceae</taxon>
        <taxon>Brevibacillus</taxon>
    </lineage>
</organism>
<evidence type="ECO:0000256" key="3">
    <source>
        <dbReference type="ARBA" id="ARBA00022801"/>
    </source>
</evidence>
<evidence type="ECO:0000259" key="7">
    <source>
        <dbReference type="Pfam" id="PF10881"/>
    </source>
</evidence>
<dbReference type="GO" id="GO:0043139">
    <property type="term" value="F:5'-3' DNA helicase activity"/>
    <property type="evidence" value="ECO:0007669"/>
    <property type="project" value="TreeGrafter"/>
</dbReference>
<dbReference type="SUPFAM" id="SSF52540">
    <property type="entry name" value="P-loop containing nucleoside triphosphate hydrolases"/>
    <property type="match status" value="1"/>
</dbReference>
<keyword evidence="11" id="KW-1185">Reference proteome</keyword>
<sequence>MDERSILILTDKGDQTTDIADYNFIENQVHIQFKNNTKIYKYSLKKVTIKQNPKVLDISNQNVCYQNMPLRKVQEILDFEGTFKVFFQNGKTNIYDSSSIRIESKESSQGRVLNVLNYWADIAHYTKIEDKAEAFLKKEFDKIHPIHPDSVLKAYINQAPLTQVASSTIPVIFPFRFNLSQKQALEQALTSQISIIEGPPGTGKTQTILNIIANLAIMRNKSVAVVSSNNAAVQNVKDKLQKSGYDFIAASLGNMKNRRSFFQKLPEYNVAEWKSEIQEEKIIESISNITKRLNHLLELANNKAKIDQELAAYHLEQRHFQVHYNKHNIEEMERLFLCRQTPERIISFLADEYFVGERADHFLHKAKLLFKYGFIDFKKLKDNRLELISGLQMKYYDSKIAELERKKDEIQLELDQESFEELLDQHEAYSSALFKHKLHYKYHDKEPFAGHEKNYKEMFDVFIDHFPVLLSTTHSLRSCVRDNYLFDYVIVDESSQVDLLTGVLALSCCKQAIIVGDTKQLPQIVDNNIKSKLNTDNIDDVYNYFKHSILSSLLSVYGDSIPKVILKEHYRCHPKIIGFCNNQYYDDKLIPFTLEKDNDIPLRLHYTAPGNHMRKVTLKGKEGSYNHREIDAFNEEILKELQLGEISNEEIGFTTPYRLQVEEAGRMSEKNIEIDTVHKYQGREKPVMILSTVLDQTKNGKIGRKFVENSCLVNVAVSRAQKQFILVTDYALFRNSRKDIGNLIRYIEYNTLHEHITNSELVSVFDLLYTEYSTKLNYLQNRLISKFRYKSENIMWRVLTDLLKKEQYKSVTFGTQIFLKDLLNDTKRLNEAEKRFVKNNASVDFVIYDVLNKQPLLIIEVDGFFHRNKEDQIGRDKKKDTILKKYELPLLRLPTTGSDEEKKISLQLDQILYNNIDNPSSLS</sequence>
<keyword evidence="2" id="KW-0547">Nucleotide-binding</keyword>
<dbReference type="PANTHER" id="PTHR43788:SF8">
    <property type="entry name" value="DNA-BINDING PROTEIN SMUBP-2"/>
    <property type="match status" value="1"/>
</dbReference>
<dbReference type="Pfam" id="PF10881">
    <property type="entry name" value="DUF2726"/>
    <property type="match status" value="1"/>
</dbReference>
<dbReference type="InterPro" id="IPR041679">
    <property type="entry name" value="DNA2/NAM7-like_C"/>
</dbReference>
<dbReference type="Gene3D" id="3.40.960.10">
    <property type="entry name" value="VSR Endonuclease"/>
    <property type="match status" value="1"/>
</dbReference>
<keyword evidence="6" id="KW-0175">Coiled coil</keyword>
<gene>
    <name evidence="10" type="ORF">EEL30_11250</name>
</gene>
<evidence type="ECO:0000313" key="10">
    <source>
        <dbReference type="EMBL" id="QDX92829.1"/>
    </source>
</evidence>
<dbReference type="CDD" id="cd17934">
    <property type="entry name" value="DEXXQc_Upf1-like"/>
    <property type="match status" value="1"/>
</dbReference>
<evidence type="ECO:0000259" key="9">
    <source>
        <dbReference type="Pfam" id="PF13087"/>
    </source>
</evidence>
<evidence type="ECO:0000259" key="8">
    <source>
        <dbReference type="Pfam" id="PF13086"/>
    </source>
</evidence>
<dbReference type="Proteomes" id="UP000319432">
    <property type="component" value="Chromosome"/>
</dbReference>
<dbReference type="InterPro" id="IPR027417">
    <property type="entry name" value="P-loop_NTPase"/>
</dbReference>
<dbReference type="InterPro" id="IPR041677">
    <property type="entry name" value="DNA2/NAM7_AAA_11"/>
</dbReference>
<feature type="domain" description="DNA2/NAM7 helicase-like C-terminal" evidence="9">
    <location>
        <begin position="547"/>
        <end position="729"/>
    </location>
</feature>
<evidence type="ECO:0000256" key="6">
    <source>
        <dbReference type="SAM" id="Coils"/>
    </source>
</evidence>
<dbReference type="InterPro" id="IPR024402">
    <property type="entry name" value="DUF2726"/>
</dbReference>
<feature type="coiled-coil region" evidence="6">
    <location>
        <begin position="393"/>
        <end position="420"/>
    </location>
</feature>
<comment type="similarity">
    <text evidence="1">Belongs to the DNA2/NAM7 helicase family.</text>
</comment>
<name>A0A518V789_BRELA</name>
<dbReference type="GO" id="GO:0016787">
    <property type="term" value="F:hydrolase activity"/>
    <property type="evidence" value="ECO:0007669"/>
    <property type="project" value="UniProtKB-KW"/>
</dbReference>
<evidence type="ECO:0000256" key="4">
    <source>
        <dbReference type="ARBA" id="ARBA00022806"/>
    </source>
</evidence>
<keyword evidence="4" id="KW-0347">Helicase</keyword>
<dbReference type="OrthoDB" id="9757917at2"/>
<evidence type="ECO:0000256" key="2">
    <source>
        <dbReference type="ARBA" id="ARBA00022741"/>
    </source>
</evidence>
<proteinExistence type="inferred from homology"/>
<dbReference type="EMBL" id="CP033464">
    <property type="protein sequence ID" value="QDX92829.1"/>
    <property type="molecule type" value="Genomic_DNA"/>
</dbReference>
<keyword evidence="3" id="KW-0378">Hydrolase</keyword>
<dbReference type="InterPro" id="IPR047187">
    <property type="entry name" value="SF1_C_Upf1"/>
</dbReference>
<dbReference type="GO" id="GO:0005524">
    <property type="term" value="F:ATP binding"/>
    <property type="evidence" value="ECO:0007669"/>
    <property type="project" value="UniProtKB-KW"/>
</dbReference>
<dbReference type="Gene3D" id="3.40.50.300">
    <property type="entry name" value="P-loop containing nucleotide triphosphate hydrolases"/>
    <property type="match status" value="2"/>
</dbReference>
<protein>
    <submittedName>
        <fullName evidence="10">DUF2726 domain-containing protein</fullName>
    </submittedName>
</protein>
<accession>A0A518V789</accession>
<dbReference type="PANTHER" id="PTHR43788">
    <property type="entry name" value="DNA2/NAM7 HELICASE FAMILY MEMBER"/>
    <property type="match status" value="1"/>
</dbReference>